<dbReference type="InterPro" id="IPR036412">
    <property type="entry name" value="HAD-like_sf"/>
</dbReference>
<keyword evidence="5" id="KW-0378">Hydrolase</keyword>
<name>A0ABX7PWS4_9BACT</name>
<comment type="catalytic activity">
    <reaction evidence="1">
        <text>2-phosphoglycolate + H2O = glycolate + phosphate</text>
        <dbReference type="Rhea" id="RHEA:14369"/>
        <dbReference type="ChEBI" id="CHEBI:15377"/>
        <dbReference type="ChEBI" id="CHEBI:29805"/>
        <dbReference type="ChEBI" id="CHEBI:43474"/>
        <dbReference type="ChEBI" id="CHEBI:58033"/>
        <dbReference type="EC" id="3.1.3.18"/>
    </reaction>
</comment>
<dbReference type="GO" id="GO:0016787">
    <property type="term" value="F:hydrolase activity"/>
    <property type="evidence" value="ECO:0007669"/>
    <property type="project" value="UniProtKB-KW"/>
</dbReference>
<dbReference type="Gene3D" id="1.10.150.240">
    <property type="entry name" value="Putative phosphatase, domain 2"/>
    <property type="match status" value="1"/>
</dbReference>
<reference evidence="5 6" key="1">
    <citation type="submission" date="2020-12" db="EMBL/GenBank/DDBJ databases">
        <authorList>
            <person name="Awala S.I."/>
            <person name="Gwak J.-H."/>
            <person name="Kim S.-J."/>
            <person name="Rhee S.-K."/>
        </authorList>
    </citation>
    <scope>NUCLEOTIDE SEQUENCE [LARGE SCALE GENOMIC DNA]</scope>
    <source>
        <strain evidence="5 6">IT5</strain>
    </source>
</reference>
<evidence type="ECO:0000256" key="1">
    <source>
        <dbReference type="ARBA" id="ARBA00000830"/>
    </source>
</evidence>
<keyword evidence="6" id="KW-1185">Reference proteome</keyword>
<gene>
    <name evidence="5" type="ORF">EM20IM_02225</name>
</gene>
<dbReference type="SFLD" id="SFLDS00003">
    <property type="entry name" value="Haloacid_Dehalogenase"/>
    <property type="match status" value="1"/>
</dbReference>
<proteinExistence type="inferred from homology"/>
<dbReference type="Gene3D" id="3.40.50.1000">
    <property type="entry name" value="HAD superfamily/HAD-like"/>
    <property type="match status" value="1"/>
</dbReference>
<dbReference type="EMBL" id="CP065956">
    <property type="protein sequence ID" value="QSR87178.1"/>
    <property type="molecule type" value="Genomic_DNA"/>
</dbReference>
<dbReference type="InterPro" id="IPR041492">
    <property type="entry name" value="HAD_2"/>
</dbReference>
<dbReference type="InterPro" id="IPR023214">
    <property type="entry name" value="HAD_sf"/>
</dbReference>
<dbReference type="SFLD" id="SFLDG01129">
    <property type="entry name" value="C1.5:_HAD__Beta-PGM__Phosphata"/>
    <property type="match status" value="1"/>
</dbReference>
<dbReference type="SUPFAM" id="SSF56784">
    <property type="entry name" value="HAD-like"/>
    <property type="match status" value="1"/>
</dbReference>
<organism evidence="5 6">
    <name type="scientific">Candidatus Methylacidiphilum infernorum</name>
    <dbReference type="NCBI Taxonomy" id="511746"/>
    <lineage>
        <taxon>Bacteria</taxon>
        <taxon>Pseudomonadati</taxon>
        <taxon>Verrucomicrobiota</taxon>
        <taxon>Methylacidiphilae</taxon>
        <taxon>Methylacidiphilales</taxon>
        <taxon>Methylacidiphilaceae</taxon>
        <taxon>Methylacidiphilum (ex Ratnadevi et al. 2023)</taxon>
    </lineage>
</organism>
<sequence>MKKIETIFLDWSGTLADDLPFVLKASNFVFTLYGKPRLSLEEFKETFFLPLKEFYKTYLPEVSFLEMDAHYHSLFRFLQVNIPLLPYALDFLLFCKQNHYKVILLSTIHKGHFLSQARRLDIEKYFDRIYTEIDDKRVAIKQIVEKEKIDPKKAIFFGDMVHDIEAAHAAGMFSAGVLTGYNSKKKLLSAQPSFLFENLKEAIAKLKSLEKSP</sequence>
<dbReference type="EC" id="3.1.3.18" evidence="4"/>
<dbReference type="InterPro" id="IPR050155">
    <property type="entry name" value="HAD-like_hydrolase_sf"/>
</dbReference>
<protein>
    <recommendedName>
        <fullName evidence="4">phosphoglycolate phosphatase</fullName>
        <ecNumber evidence="4">3.1.3.18</ecNumber>
    </recommendedName>
</protein>
<evidence type="ECO:0000256" key="4">
    <source>
        <dbReference type="ARBA" id="ARBA00013078"/>
    </source>
</evidence>
<dbReference type="Pfam" id="PF13419">
    <property type="entry name" value="HAD_2"/>
    <property type="match status" value="1"/>
</dbReference>
<dbReference type="RefSeq" id="WP_206847628.1">
    <property type="nucleotide sequence ID" value="NZ_CP065956.1"/>
</dbReference>
<comment type="pathway">
    <text evidence="2">Organic acid metabolism; glycolate biosynthesis; glycolate from 2-phosphoglycolate: step 1/1.</text>
</comment>
<dbReference type="PANTHER" id="PTHR43434:SF1">
    <property type="entry name" value="PHOSPHOGLYCOLATE PHOSPHATASE"/>
    <property type="match status" value="1"/>
</dbReference>
<dbReference type="PANTHER" id="PTHR43434">
    <property type="entry name" value="PHOSPHOGLYCOLATE PHOSPHATASE"/>
    <property type="match status" value="1"/>
</dbReference>
<evidence type="ECO:0000313" key="5">
    <source>
        <dbReference type="EMBL" id="QSR87178.1"/>
    </source>
</evidence>
<comment type="similarity">
    <text evidence="3">Belongs to the HAD-like hydrolase superfamily. CbbY/CbbZ/Gph/YieH family.</text>
</comment>
<evidence type="ECO:0000256" key="2">
    <source>
        <dbReference type="ARBA" id="ARBA00004818"/>
    </source>
</evidence>
<dbReference type="Proteomes" id="UP000663088">
    <property type="component" value="Chromosome"/>
</dbReference>
<evidence type="ECO:0000313" key="6">
    <source>
        <dbReference type="Proteomes" id="UP000663088"/>
    </source>
</evidence>
<dbReference type="InterPro" id="IPR023198">
    <property type="entry name" value="PGP-like_dom2"/>
</dbReference>
<evidence type="ECO:0000256" key="3">
    <source>
        <dbReference type="ARBA" id="ARBA00006171"/>
    </source>
</evidence>
<accession>A0ABX7PWS4</accession>